<dbReference type="EMBL" id="LN890656">
    <property type="protein sequence ID" value="CUS05994.1"/>
    <property type="molecule type" value="Genomic_DNA"/>
</dbReference>
<name>A0A160T7D7_9CHLR</name>
<dbReference type="AlphaFoldDB" id="A0A160T7D7"/>
<protein>
    <submittedName>
        <fullName evidence="1">Uncharacterized protein</fullName>
    </submittedName>
</protein>
<organism evidence="1 2">
    <name type="scientific">Candidatus Promineifilum breve</name>
    <dbReference type="NCBI Taxonomy" id="1806508"/>
    <lineage>
        <taxon>Bacteria</taxon>
        <taxon>Bacillati</taxon>
        <taxon>Chloroflexota</taxon>
        <taxon>Ardenticatenia</taxon>
        <taxon>Candidatus Promineifilales</taxon>
        <taxon>Candidatus Promineifilaceae</taxon>
        <taxon>Candidatus Promineifilum</taxon>
    </lineage>
</organism>
<keyword evidence="2" id="KW-1185">Reference proteome</keyword>
<dbReference type="Proteomes" id="UP000215027">
    <property type="component" value="Chromosome II"/>
</dbReference>
<evidence type="ECO:0000313" key="2">
    <source>
        <dbReference type="Proteomes" id="UP000215027"/>
    </source>
</evidence>
<gene>
    <name evidence="1" type="ORF">CFX0092_B0460</name>
</gene>
<accession>A0A160T7D7</accession>
<reference evidence="1" key="1">
    <citation type="submission" date="2016-01" db="EMBL/GenBank/DDBJ databases">
        <authorList>
            <person name="Mcilroy J.S."/>
            <person name="Karst M S."/>
            <person name="Albertsen M."/>
        </authorList>
    </citation>
    <scope>NUCLEOTIDE SEQUENCE</scope>
    <source>
        <strain evidence="1">Cfx-K</strain>
    </source>
</reference>
<evidence type="ECO:0000313" key="1">
    <source>
        <dbReference type="EMBL" id="CUS05994.1"/>
    </source>
</evidence>
<proteinExistence type="predicted"/>
<sequence length="29" mass="3196">MGSGQWIVGSLTTAHYPLPTFLSEIGRYL</sequence>
<dbReference type="KEGG" id="pbf:CFX0092_B0460"/>